<dbReference type="PANTHER" id="PTHR31973">
    <property type="entry name" value="POLYPROTEIN, PUTATIVE-RELATED"/>
    <property type="match status" value="1"/>
</dbReference>
<evidence type="ECO:0000313" key="3">
    <source>
        <dbReference type="Proteomes" id="UP001280121"/>
    </source>
</evidence>
<dbReference type="PANTHER" id="PTHR31973:SF113">
    <property type="entry name" value="PROTEIN FAR1-RELATED SEQUENCE 5-LIKE"/>
    <property type="match status" value="1"/>
</dbReference>
<feature type="domain" description="Transposase MuDR plant" evidence="1">
    <location>
        <begin position="95"/>
        <end position="154"/>
    </location>
</feature>
<dbReference type="InterPro" id="IPR004332">
    <property type="entry name" value="Transposase_MuDR"/>
</dbReference>
<proteinExistence type="predicted"/>
<reference evidence="2" key="1">
    <citation type="journal article" date="2023" name="Plant J.">
        <title>Genome sequences and population genomics provide insights into the demographic history, inbreeding, and mutation load of two 'living fossil' tree species of Dipteronia.</title>
        <authorList>
            <person name="Feng Y."/>
            <person name="Comes H.P."/>
            <person name="Chen J."/>
            <person name="Zhu S."/>
            <person name="Lu R."/>
            <person name="Zhang X."/>
            <person name="Li P."/>
            <person name="Qiu J."/>
            <person name="Olsen K.M."/>
            <person name="Qiu Y."/>
        </authorList>
    </citation>
    <scope>NUCLEOTIDE SEQUENCE</scope>
    <source>
        <strain evidence="2">KIB01</strain>
    </source>
</reference>
<keyword evidence="3" id="KW-1185">Reference proteome</keyword>
<evidence type="ECO:0000259" key="1">
    <source>
        <dbReference type="Pfam" id="PF03108"/>
    </source>
</evidence>
<name>A0AAD9XAB3_9ROSI</name>
<accession>A0AAD9XAB3</accession>
<gene>
    <name evidence="2" type="ORF">Ddye_008731</name>
</gene>
<evidence type="ECO:0000313" key="2">
    <source>
        <dbReference type="EMBL" id="KAK2655679.1"/>
    </source>
</evidence>
<dbReference type="Proteomes" id="UP001280121">
    <property type="component" value="Unassembled WGS sequence"/>
</dbReference>
<organism evidence="2 3">
    <name type="scientific">Dipteronia dyeriana</name>
    <dbReference type="NCBI Taxonomy" id="168575"/>
    <lineage>
        <taxon>Eukaryota</taxon>
        <taxon>Viridiplantae</taxon>
        <taxon>Streptophyta</taxon>
        <taxon>Embryophyta</taxon>
        <taxon>Tracheophyta</taxon>
        <taxon>Spermatophyta</taxon>
        <taxon>Magnoliopsida</taxon>
        <taxon>eudicotyledons</taxon>
        <taxon>Gunneridae</taxon>
        <taxon>Pentapetalae</taxon>
        <taxon>rosids</taxon>
        <taxon>malvids</taxon>
        <taxon>Sapindales</taxon>
        <taxon>Sapindaceae</taxon>
        <taxon>Hippocastanoideae</taxon>
        <taxon>Acereae</taxon>
        <taxon>Dipteronia</taxon>
    </lineage>
</organism>
<comment type="caution">
    <text evidence="2">The sequence shown here is derived from an EMBL/GenBank/DDBJ whole genome shotgun (WGS) entry which is preliminary data.</text>
</comment>
<sequence>MDEFERSDVPNMVEHLDDIREGLQSPSHHFSFEDLMGNQHIPEHEETATQFNYISERVSNQYDEQFAHVQRLVPPPCTFYSINSGEVAPRPVTMRLEVGELFPSKKLLKSQLGNYALENRFQIRVFKSDTTRYQVRCIVEDCNWRLHAAKVLNSDYFQNRKFDNQHTCSTEARFPYQRQASAQVIGEHIQEKFRDHRSYKPKEIIHDMQREFGISCNYHKGYRARHIALEKVQGTPVESYIILPSYLYMLKQANPGTVTDLHTDLSNRFMYMFFCLKACIDGFLSSTRPVIAIDGTF</sequence>
<protein>
    <recommendedName>
        <fullName evidence="1">Transposase MuDR plant domain-containing protein</fullName>
    </recommendedName>
</protein>
<dbReference type="EMBL" id="JANJYI010000003">
    <property type="protein sequence ID" value="KAK2655679.1"/>
    <property type="molecule type" value="Genomic_DNA"/>
</dbReference>
<dbReference type="AlphaFoldDB" id="A0AAD9XAB3"/>
<dbReference type="Pfam" id="PF03108">
    <property type="entry name" value="DBD_Tnp_Mut"/>
    <property type="match status" value="1"/>
</dbReference>